<reference evidence="1 2" key="1">
    <citation type="submission" date="2020-08" db="EMBL/GenBank/DDBJ databases">
        <title>Genomic Encyclopedia of Type Strains, Phase III (KMG-III): the genomes of soil and plant-associated and newly described type strains.</title>
        <authorList>
            <person name="Whitman W."/>
        </authorList>
    </citation>
    <scope>NUCLEOTIDE SEQUENCE [LARGE SCALE GENOMIC DNA]</scope>
    <source>
        <strain evidence="1 2">CECT 5862</strain>
    </source>
</reference>
<dbReference type="RefSeq" id="WP_183601812.1">
    <property type="nucleotide sequence ID" value="NZ_JACHXK010000009.1"/>
</dbReference>
<name>A0A7W5FP40_9BACL</name>
<proteinExistence type="predicted"/>
<gene>
    <name evidence="1" type="ORF">FHS18_004039</name>
</gene>
<sequence length="78" mass="9295">MYRLRSDLMLDNDYQRLIFALGQLREKNKAVLGLVAVLGIMHFEVDMEFSNYEVNVINKDINAYLSWKLKRMLKTLKR</sequence>
<dbReference type="Proteomes" id="UP000570361">
    <property type="component" value="Unassembled WGS sequence"/>
</dbReference>
<evidence type="ECO:0000313" key="2">
    <source>
        <dbReference type="Proteomes" id="UP000570361"/>
    </source>
</evidence>
<protein>
    <submittedName>
        <fullName evidence="1">Uncharacterized protein</fullName>
    </submittedName>
</protein>
<comment type="caution">
    <text evidence="1">The sequence shown here is derived from an EMBL/GenBank/DDBJ whole genome shotgun (WGS) entry which is preliminary data.</text>
</comment>
<keyword evidence="2" id="KW-1185">Reference proteome</keyword>
<accession>A0A7W5FP40</accession>
<organism evidence="1 2">
    <name type="scientific">Paenibacillus phyllosphaerae</name>
    <dbReference type="NCBI Taxonomy" id="274593"/>
    <lineage>
        <taxon>Bacteria</taxon>
        <taxon>Bacillati</taxon>
        <taxon>Bacillota</taxon>
        <taxon>Bacilli</taxon>
        <taxon>Bacillales</taxon>
        <taxon>Paenibacillaceae</taxon>
        <taxon>Paenibacillus</taxon>
    </lineage>
</organism>
<evidence type="ECO:0000313" key="1">
    <source>
        <dbReference type="EMBL" id="MBB3111971.1"/>
    </source>
</evidence>
<dbReference type="EMBL" id="JACHXK010000009">
    <property type="protein sequence ID" value="MBB3111971.1"/>
    <property type="molecule type" value="Genomic_DNA"/>
</dbReference>
<dbReference type="AlphaFoldDB" id="A0A7W5FP40"/>